<organism evidence="1">
    <name type="scientific">Siphoviridae sp. ctrCN24</name>
    <dbReference type="NCBI Taxonomy" id="2827953"/>
    <lineage>
        <taxon>Viruses</taxon>
        <taxon>Duplodnaviria</taxon>
        <taxon>Heunggongvirae</taxon>
        <taxon>Uroviricota</taxon>
        <taxon>Caudoviricetes</taxon>
    </lineage>
</organism>
<accession>A0A8S5SK78</accession>
<reference evidence="1" key="1">
    <citation type="journal article" date="2021" name="Proc. Natl. Acad. Sci. U.S.A.">
        <title>A Catalog of Tens of Thousands of Viruses from Human Metagenomes Reveals Hidden Associations with Chronic Diseases.</title>
        <authorList>
            <person name="Tisza M.J."/>
            <person name="Buck C.B."/>
        </authorList>
    </citation>
    <scope>NUCLEOTIDE SEQUENCE</scope>
    <source>
        <strain evidence="1">CtrCN24</strain>
    </source>
</reference>
<protein>
    <submittedName>
        <fullName evidence="1">Uncharacterized protein</fullName>
    </submittedName>
</protein>
<name>A0A8S5SK78_9CAUD</name>
<evidence type="ECO:0000313" key="1">
    <source>
        <dbReference type="EMBL" id="DAF51460.1"/>
    </source>
</evidence>
<sequence length="81" mass="10120">MRYYSDKLCKLFDDETKLFEAERAYDKEQADRAAREQTRNDKWEEIKKCRDKYLRLMSEFREKYPTDPRAHSLLYSFLYEF</sequence>
<proteinExistence type="predicted"/>
<dbReference type="EMBL" id="BK032616">
    <property type="protein sequence ID" value="DAF51460.1"/>
    <property type="molecule type" value="Genomic_DNA"/>
</dbReference>